<evidence type="ECO:0000313" key="1">
    <source>
        <dbReference type="EMBL" id="GAA0823949.1"/>
    </source>
</evidence>
<dbReference type="EMBL" id="BAAAFA010000016">
    <property type="protein sequence ID" value="GAA0823949.1"/>
    <property type="molecule type" value="Genomic_DNA"/>
</dbReference>
<proteinExistence type="predicted"/>
<comment type="caution">
    <text evidence="1">The sequence shown here is derived from an EMBL/GenBank/DDBJ whole genome shotgun (WGS) entry which is preliminary data.</text>
</comment>
<sequence length="60" mass="6726">MIIETSAPVTLQLSRQLIQANLAANNQQQAQYSFYSSAATLQQQKLMSSLWEQPITLQSL</sequence>
<evidence type="ECO:0000313" key="2">
    <source>
        <dbReference type="Proteomes" id="UP001500021"/>
    </source>
</evidence>
<organism evidence="1 2">
    <name type="scientific">Colwellia asteriadis</name>
    <dbReference type="NCBI Taxonomy" id="517723"/>
    <lineage>
        <taxon>Bacteria</taxon>
        <taxon>Pseudomonadati</taxon>
        <taxon>Pseudomonadota</taxon>
        <taxon>Gammaproteobacteria</taxon>
        <taxon>Alteromonadales</taxon>
        <taxon>Colwelliaceae</taxon>
        <taxon>Colwellia</taxon>
    </lineage>
</organism>
<protein>
    <submittedName>
        <fullName evidence="1">Uncharacterized protein</fullName>
    </submittedName>
</protein>
<gene>
    <name evidence="1" type="ORF">GCM10009111_34320</name>
</gene>
<name>A0ABP3WM49_9GAMM</name>
<keyword evidence="2" id="KW-1185">Reference proteome</keyword>
<dbReference type="Proteomes" id="UP001500021">
    <property type="component" value="Unassembled WGS sequence"/>
</dbReference>
<accession>A0ABP3WM49</accession>
<reference evidence="2" key="1">
    <citation type="journal article" date="2019" name="Int. J. Syst. Evol. Microbiol.">
        <title>The Global Catalogue of Microorganisms (GCM) 10K type strain sequencing project: providing services to taxonomists for standard genome sequencing and annotation.</title>
        <authorList>
            <consortium name="The Broad Institute Genomics Platform"/>
            <consortium name="The Broad Institute Genome Sequencing Center for Infectious Disease"/>
            <person name="Wu L."/>
            <person name="Ma J."/>
        </authorList>
    </citation>
    <scope>NUCLEOTIDE SEQUENCE [LARGE SCALE GENOMIC DNA]</scope>
    <source>
        <strain evidence="2">JCM 15608</strain>
    </source>
</reference>